<dbReference type="WBParaSite" id="jg1924">
    <property type="protein sequence ID" value="jg1924"/>
    <property type="gene ID" value="jg1924"/>
</dbReference>
<evidence type="ECO:0000313" key="2">
    <source>
        <dbReference type="Proteomes" id="UP000887574"/>
    </source>
</evidence>
<accession>A0A915DH98</accession>
<evidence type="ECO:0000256" key="1">
    <source>
        <dbReference type="SAM" id="MobiDB-lite"/>
    </source>
</evidence>
<dbReference type="AlphaFoldDB" id="A0A915DH98"/>
<name>A0A915DH98_9BILA</name>
<feature type="region of interest" description="Disordered" evidence="1">
    <location>
        <begin position="61"/>
        <end position="81"/>
    </location>
</feature>
<keyword evidence="2" id="KW-1185">Reference proteome</keyword>
<reference evidence="3" key="1">
    <citation type="submission" date="2022-11" db="UniProtKB">
        <authorList>
            <consortium name="WormBaseParasite"/>
        </authorList>
    </citation>
    <scope>IDENTIFICATION</scope>
</reference>
<organism evidence="2 3">
    <name type="scientific">Ditylenchus dipsaci</name>
    <dbReference type="NCBI Taxonomy" id="166011"/>
    <lineage>
        <taxon>Eukaryota</taxon>
        <taxon>Metazoa</taxon>
        <taxon>Ecdysozoa</taxon>
        <taxon>Nematoda</taxon>
        <taxon>Chromadorea</taxon>
        <taxon>Rhabditida</taxon>
        <taxon>Tylenchina</taxon>
        <taxon>Tylenchomorpha</taxon>
        <taxon>Sphaerularioidea</taxon>
        <taxon>Anguinidae</taxon>
        <taxon>Anguininae</taxon>
        <taxon>Ditylenchus</taxon>
    </lineage>
</organism>
<proteinExistence type="predicted"/>
<sequence length="81" mass="9352">MFPCNECAKLIVQVSASFVPPRCCTSGTEEYQAEHRMEYLKAVQHNLTKFPFLRLLEAEEVSEQDEEEVSEQDEEEDLIAI</sequence>
<evidence type="ECO:0000313" key="3">
    <source>
        <dbReference type="WBParaSite" id="jg1924"/>
    </source>
</evidence>
<dbReference type="Proteomes" id="UP000887574">
    <property type="component" value="Unplaced"/>
</dbReference>
<protein>
    <submittedName>
        <fullName evidence="3">Uncharacterized protein</fullName>
    </submittedName>
</protein>